<keyword evidence="7" id="KW-1185">Reference proteome</keyword>
<dbReference type="Proteomes" id="UP000396862">
    <property type="component" value="Unassembled WGS sequence"/>
</dbReference>
<evidence type="ECO:0000313" key="5">
    <source>
        <dbReference type="EMBL" id="PSK83253.1"/>
    </source>
</evidence>
<evidence type="ECO:0000313" key="7">
    <source>
        <dbReference type="Proteomes" id="UP000396862"/>
    </source>
</evidence>
<evidence type="ECO:0000256" key="1">
    <source>
        <dbReference type="PROSITE-ProRule" id="PRU00169"/>
    </source>
</evidence>
<evidence type="ECO:0000259" key="3">
    <source>
        <dbReference type="PROSITE" id="PS50930"/>
    </source>
</evidence>
<dbReference type="EMBL" id="PYGC01000004">
    <property type="protein sequence ID" value="PSK83253.1"/>
    <property type="molecule type" value="Genomic_DNA"/>
</dbReference>
<keyword evidence="5" id="KW-0238">DNA-binding</keyword>
<gene>
    <name evidence="5" type="ORF">CLV93_104183</name>
    <name evidence="4" type="ORF">JCM18694_21100</name>
</gene>
<accession>A0A2P8CE51</accession>
<dbReference type="InterPro" id="IPR007492">
    <property type="entry name" value="LytTR_DNA-bd_dom"/>
</dbReference>
<dbReference type="InterPro" id="IPR011006">
    <property type="entry name" value="CheY-like_superfamily"/>
</dbReference>
<feature type="modified residue" description="4-aspartylphosphate" evidence="1">
    <location>
        <position position="55"/>
    </location>
</feature>
<reference evidence="5 6" key="1">
    <citation type="submission" date="2018-03" db="EMBL/GenBank/DDBJ databases">
        <title>Genomic Encyclopedia of Archaeal and Bacterial Type Strains, Phase II (KMG-II): from individual species to whole genera.</title>
        <authorList>
            <person name="Goeker M."/>
        </authorList>
    </citation>
    <scope>NUCLEOTIDE SEQUENCE [LARGE SCALE GENOMIC DNA]</scope>
    <source>
        <strain evidence="5 6">DSM 27267</strain>
    </source>
</reference>
<dbReference type="Gene3D" id="3.40.50.2300">
    <property type="match status" value="1"/>
</dbReference>
<dbReference type="AlphaFoldDB" id="A0A2P8CE51"/>
<dbReference type="SMART" id="SM00850">
    <property type="entry name" value="LytTR"/>
    <property type="match status" value="1"/>
</dbReference>
<dbReference type="Proteomes" id="UP000240621">
    <property type="component" value="Unassembled WGS sequence"/>
</dbReference>
<protein>
    <submittedName>
        <fullName evidence="5">DNA-binding LytR/AlgR family response regulator</fullName>
    </submittedName>
    <submittedName>
        <fullName evidence="4">DNA-binding response regulator</fullName>
    </submittedName>
</protein>
<organism evidence="5 6">
    <name type="scientific">Prolixibacter denitrificans</name>
    <dbReference type="NCBI Taxonomy" id="1541063"/>
    <lineage>
        <taxon>Bacteria</taxon>
        <taxon>Pseudomonadati</taxon>
        <taxon>Bacteroidota</taxon>
        <taxon>Bacteroidia</taxon>
        <taxon>Marinilabiliales</taxon>
        <taxon>Prolixibacteraceae</taxon>
        <taxon>Prolixibacter</taxon>
    </lineage>
</organism>
<evidence type="ECO:0000313" key="4">
    <source>
        <dbReference type="EMBL" id="GET21864.1"/>
    </source>
</evidence>
<dbReference type="GO" id="GO:0003677">
    <property type="term" value="F:DNA binding"/>
    <property type="evidence" value="ECO:0007669"/>
    <property type="project" value="UniProtKB-KW"/>
</dbReference>
<feature type="domain" description="Response regulatory" evidence="2">
    <location>
        <begin position="4"/>
        <end position="115"/>
    </location>
</feature>
<sequence>MKIRCLIVDDEPLSQDVLKKYIADSPMLELVDICFDAFEANDKLQNDDIQLIFLDINMPKLSGVRFVKTLSNPPLVIFTTAYPEYAIEGFEVDAVDYLVKPFSFERFLKAINKAVEKINFANMKTAAGNRFILLKADKKVYKVNFDEIDYLQSFGDYIKVFTSEECLVVHDTVKNMLEQLPPEEFLRIHKSYIIALSKIQYIDGNQVKIADQLIPIGANYKDDLLKTLGEKS</sequence>
<reference evidence="4 7" key="2">
    <citation type="submission" date="2019-10" db="EMBL/GenBank/DDBJ databases">
        <title>Prolixibacter strains distinguished by the presence of nitrate reductase genes were adept at nitrate-dependent anaerobic corrosion of metallic iron and carbon steel.</title>
        <authorList>
            <person name="Iino T."/>
            <person name="Shono N."/>
            <person name="Ito K."/>
            <person name="Nakamura R."/>
            <person name="Sueoka K."/>
            <person name="Harayama S."/>
            <person name="Ohkuma M."/>
        </authorList>
    </citation>
    <scope>NUCLEOTIDE SEQUENCE [LARGE SCALE GENOMIC DNA]</scope>
    <source>
        <strain evidence="4 7">MIC1-1</strain>
    </source>
</reference>
<dbReference type="InterPro" id="IPR046947">
    <property type="entry name" value="LytR-like"/>
</dbReference>
<dbReference type="PROSITE" id="PS50110">
    <property type="entry name" value="RESPONSE_REGULATORY"/>
    <property type="match status" value="1"/>
</dbReference>
<dbReference type="PANTHER" id="PTHR37299:SF1">
    <property type="entry name" value="STAGE 0 SPORULATION PROTEIN A HOMOLOG"/>
    <property type="match status" value="1"/>
</dbReference>
<dbReference type="InterPro" id="IPR001789">
    <property type="entry name" value="Sig_transdc_resp-reg_receiver"/>
</dbReference>
<evidence type="ECO:0000313" key="6">
    <source>
        <dbReference type="Proteomes" id="UP000240621"/>
    </source>
</evidence>
<dbReference type="SMART" id="SM00448">
    <property type="entry name" value="REC"/>
    <property type="match status" value="1"/>
</dbReference>
<keyword evidence="1" id="KW-0597">Phosphoprotein</keyword>
<dbReference type="PANTHER" id="PTHR37299">
    <property type="entry name" value="TRANSCRIPTIONAL REGULATOR-RELATED"/>
    <property type="match status" value="1"/>
</dbReference>
<proteinExistence type="predicted"/>
<feature type="domain" description="HTH LytTR-type" evidence="3">
    <location>
        <begin position="132"/>
        <end position="203"/>
    </location>
</feature>
<comment type="caution">
    <text evidence="5">The sequence shown here is derived from an EMBL/GenBank/DDBJ whole genome shotgun (WGS) entry which is preliminary data.</text>
</comment>
<name>A0A2P8CE51_9BACT</name>
<dbReference type="GO" id="GO:0000156">
    <property type="term" value="F:phosphorelay response regulator activity"/>
    <property type="evidence" value="ECO:0007669"/>
    <property type="project" value="InterPro"/>
</dbReference>
<dbReference type="PROSITE" id="PS50930">
    <property type="entry name" value="HTH_LYTTR"/>
    <property type="match status" value="1"/>
</dbReference>
<dbReference type="OrthoDB" id="1490554at2"/>
<dbReference type="Gene3D" id="2.40.50.1020">
    <property type="entry name" value="LytTr DNA-binding domain"/>
    <property type="match status" value="1"/>
</dbReference>
<evidence type="ECO:0000259" key="2">
    <source>
        <dbReference type="PROSITE" id="PS50110"/>
    </source>
</evidence>
<dbReference type="EMBL" id="BLAU01000001">
    <property type="protein sequence ID" value="GET21864.1"/>
    <property type="molecule type" value="Genomic_DNA"/>
</dbReference>
<dbReference type="SUPFAM" id="SSF52172">
    <property type="entry name" value="CheY-like"/>
    <property type="match status" value="1"/>
</dbReference>
<dbReference type="Pfam" id="PF04397">
    <property type="entry name" value="LytTR"/>
    <property type="match status" value="1"/>
</dbReference>
<dbReference type="RefSeq" id="WP_106542054.1">
    <property type="nucleotide sequence ID" value="NZ_BLAU01000001.1"/>
</dbReference>
<dbReference type="Pfam" id="PF00072">
    <property type="entry name" value="Response_reg"/>
    <property type="match status" value="1"/>
</dbReference>